<dbReference type="AlphaFoldDB" id="B2T7G9"/>
<name>B2T7G9_PARPJ</name>
<accession>B2T7G9</accession>
<dbReference type="KEGG" id="bpy:Bphyt_3863"/>
<dbReference type="STRING" id="398527.Bphyt_3863"/>
<proteinExistence type="predicted"/>
<evidence type="ECO:0000313" key="2">
    <source>
        <dbReference type="Proteomes" id="UP000001739"/>
    </source>
</evidence>
<evidence type="ECO:0000313" key="1">
    <source>
        <dbReference type="EMBL" id="ACD18250.1"/>
    </source>
</evidence>
<gene>
    <name evidence="1" type="ordered locus">Bphyt_3863</name>
</gene>
<sequence>MKVRTRLKRRTAGRGQVSFLWQLTPRRFVRIPARGRLPPVRRFPAEDNAEDGVCSEAEHYRRNLVASGRLLDADAFRAAKSLTRADVQMALDEKRFFVVDVDGLPYYPAFFTNDYLDRNTLEAVSLALGDLCGWLKWDFFTTARGSLGDKSPFDLIALGDVERVIARAKSFWDEVLR</sequence>
<protein>
    <recommendedName>
        <fullName evidence="3">Antitoxin Xre/MbcA/ParS-like toxin-binding domain-containing protein</fullName>
    </recommendedName>
</protein>
<dbReference type="Proteomes" id="UP000001739">
    <property type="component" value="Chromosome 1"/>
</dbReference>
<evidence type="ECO:0008006" key="3">
    <source>
        <dbReference type="Google" id="ProtNLM"/>
    </source>
</evidence>
<dbReference type="eggNOG" id="ENOG50316S6">
    <property type="taxonomic scope" value="Bacteria"/>
</dbReference>
<reference evidence="1 2" key="1">
    <citation type="journal article" date="2011" name="J. Bacteriol.">
        <title>Complete genome sequence of the plant growth-promoting endophyte Burkholderia phytofirmans strain PsJN.</title>
        <authorList>
            <person name="Weilharter A."/>
            <person name="Mitter B."/>
            <person name="Shin M.V."/>
            <person name="Chain P.S."/>
            <person name="Nowak J."/>
            <person name="Sessitsch A."/>
        </authorList>
    </citation>
    <scope>NUCLEOTIDE SEQUENCE [LARGE SCALE GENOMIC DNA]</scope>
    <source>
        <strain evidence="2">DSM 17436 / LMG 22146 / PsJN</strain>
    </source>
</reference>
<dbReference type="HOGENOM" id="CLU_1515130_0_0_4"/>
<dbReference type="OrthoDB" id="9081907at2"/>
<dbReference type="EMBL" id="CP001052">
    <property type="protein sequence ID" value="ACD18250.1"/>
    <property type="molecule type" value="Genomic_DNA"/>
</dbReference>
<dbReference type="RefSeq" id="WP_012434770.1">
    <property type="nucleotide sequence ID" value="NC_010681.1"/>
</dbReference>
<organism evidence="1 2">
    <name type="scientific">Paraburkholderia phytofirmans (strain DSM 17436 / LMG 22146 / PsJN)</name>
    <name type="common">Burkholderia phytofirmans</name>
    <dbReference type="NCBI Taxonomy" id="398527"/>
    <lineage>
        <taxon>Bacteria</taxon>
        <taxon>Pseudomonadati</taxon>
        <taxon>Pseudomonadota</taxon>
        <taxon>Betaproteobacteria</taxon>
        <taxon>Burkholderiales</taxon>
        <taxon>Burkholderiaceae</taxon>
        <taxon>Paraburkholderia</taxon>
    </lineage>
</organism>